<evidence type="ECO:0000256" key="1">
    <source>
        <dbReference type="SAM" id="MobiDB-lite"/>
    </source>
</evidence>
<organism evidence="4 5">
    <name type="scientific">Botryobasidium botryosum (strain FD-172 SS1)</name>
    <dbReference type="NCBI Taxonomy" id="930990"/>
    <lineage>
        <taxon>Eukaryota</taxon>
        <taxon>Fungi</taxon>
        <taxon>Dikarya</taxon>
        <taxon>Basidiomycota</taxon>
        <taxon>Agaricomycotina</taxon>
        <taxon>Agaricomycetes</taxon>
        <taxon>Cantharellales</taxon>
        <taxon>Botryobasidiaceae</taxon>
        <taxon>Botryobasidium</taxon>
    </lineage>
</organism>
<dbReference type="InterPro" id="IPR025714">
    <property type="entry name" value="Methyltranfer_dom"/>
</dbReference>
<evidence type="ECO:0000259" key="3">
    <source>
        <dbReference type="Pfam" id="PF13383"/>
    </source>
</evidence>
<evidence type="ECO:0000256" key="2">
    <source>
        <dbReference type="SAM" id="Phobius"/>
    </source>
</evidence>
<dbReference type="Pfam" id="PF13383">
    <property type="entry name" value="Methyltransf_22"/>
    <property type="match status" value="1"/>
</dbReference>
<keyword evidence="2" id="KW-0812">Transmembrane</keyword>
<keyword evidence="5" id="KW-1185">Reference proteome</keyword>
<reference evidence="5" key="1">
    <citation type="journal article" date="2014" name="Proc. Natl. Acad. Sci. U.S.A.">
        <title>Extensive sampling of basidiomycete genomes demonstrates inadequacy of the white-rot/brown-rot paradigm for wood decay fungi.</title>
        <authorList>
            <person name="Riley R."/>
            <person name="Salamov A.A."/>
            <person name="Brown D.W."/>
            <person name="Nagy L.G."/>
            <person name="Floudas D."/>
            <person name="Held B.W."/>
            <person name="Levasseur A."/>
            <person name="Lombard V."/>
            <person name="Morin E."/>
            <person name="Otillar R."/>
            <person name="Lindquist E.A."/>
            <person name="Sun H."/>
            <person name="LaButti K.M."/>
            <person name="Schmutz J."/>
            <person name="Jabbour D."/>
            <person name="Luo H."/>
            <person name="Baker S.E."/>
            <person name="Pisabarro A.G."/>
            <person name="Walton J.D."/>
            <person name="Blanchette R.A."/>
            <person name="Henrissat B."/>
            <person name="Martin F."/>
            <person name="Cullen D."/>
            <person name="Hibbett D.S."/>
            <person name="Grigoriev I.V."/>
        </authorList>
    </citation>
    <scope>NUCLEOTIDE SEQUENCE [LARGE SCALE GENOMIC DNA]</scope>
    <source>
        <strain evidence="5">FD-172 SS1</strain>
    </source>
</reference>
<protein>
    <recommendedName>
        <fullName evidence="3">Methyltransferase domain-containing protein</fullName>
    </recommendedName>
</protein>
<dbReference type="InParanoid" id="A0A067MFB5"/>
<feature type="region of interest" description="Disordered" evidence="1">
    <location>
        <begin position="250"/>
        <end position="275"/>
    </location>
</feature>
<gene>
    <name evidence="4" type="ORF">BOTBODRAFT_36092</name>
</gene>
<dbReference type="STRING" id="930990.A0A067MFB5"/>
<dbReference type="OrthoDB" id="10006218at2759"/>
<dbReference type="Proteomes" id="UP000027195">
    <property type="component" value="Unassembled WGS sequence"/>
</dbReference>
<keyword evidence="2" id="KW-0472">Membrane</keyword>
<sequence>MPALGRVHPRFVALVAIVLFSIFFILGPPLDLQRLPAGWTFRSPNPLDRLSSLPTEQRIALAEELYQDVLDRRAELVRRFGPTVEDVEAFPTPSRRLLYTLWDFFVVAPTFCAHRMERIGTFSDGGKWVCGLERIAKKPDCVVYSFGVNDESSFEAEILGRTNCTVYGYDFSVTKWGPEISDNPALSPRAQFFPYGISGKDTEAIGDSPPMYTLSTLMKMNNHTFIDILKIDIEGSEFDTLSALLAAYQPEPQPQSQTSEPGRSHSSPLPPPPPTLPFGQLQIEIHAWAHTFAAFHTWWTALEDAGLRPFWTEPNLVYVNNFRGSVPTLAEYSFVNIRGGHDVVSDRRYY</sequence>
<dbReference type="HOGENOM" id="CLU_066046_1_0_1"/>
<dbReference type="InterPro" id="IPR026913">
    <property type="entry name" value="METTL24"/>
</dbReference>
<dbReference type="AlphaFoldDB" id="A0A067MFB5"/>
<dbReference type="EMBL" id="KL198066">
    <property type="protein sequence ID" value="KDQ10572.1"/>
    <property type="molecule type" value="Genomic_DNA"/>
</dbReference>
<accession>A0A067MFB5</accession>
<proteinExistence type="predicted"/>
<keyword evidence="2" id="KW-1133">Transmembrane helix</keyword>
<dbReference type="PANTHER" id="PTHR32026:SF10">
    <property type="entry name" value="METHYLTRANSFERASE-LIKE PROTEIN 24-RELATED"/>
    <property type="match status" value="1"/>
</dbReference>
<feature type="transmembrane region" description="Helical" evidence="2">
    <location>
        <begin position="12"/>
        <end position="30"/>
    </location>
</feature>
<evidence type="ECO:0000313" key="4">
    <source>
        <dbReference type="EMBL" id="KDQ10572.1"/>
    </source>
</evidence>
<feature type="domain" description="Methyltransferase" evidence="3">
    <location>
        <begin position="103"/>
        <end position="241"/>
    </location>
</feature>
<evidence type="ECO:0000313" key="5">
    <source>
        <dbReference type="Proteomes" id="UP000027195"/>
    </source>
</evidence>
<name>A0A067MFB5_BOTB1</name>
<dbReference type="PANTHER" id="PTHR32026">
    <property type="entry name" value="METHYLTRANSFERASE-LIKE PROTEIN 24"/>
    <property type="match status" value="1"/>
</dbReference>